<dbReference type="Gene3D" id="1.10.510.10">
    <property type="entry name" value="Transferase(Phosphotransferase) domain 1"/>
    <property type="match status" value="1"/>
</dbReference>
<evidence type="ECO:0000256" key="4">
    <source>
        <dbReference type="ARBA" id="ARBA00022692"/>
    </source>
</evidence>
<gene>
    <name evidence="16" type="ORF">LWI29_008720</name>
</gene>
<evidence type="ECO:0000256" key="6">
    <source>
        <dbReference type="ARBA" id="ARBA00022741"/>
    </source>
</evidence>
<evidence type="ECO:0000259" key="15">
    <source>
        <dbReference type="PROSITE" id="PS50011"/>
    </source>
</evidence>
<reference evidence="16" key="2">
    <citation type="submission" date="2023-06" db="EMBL/GenBank/DDBJ databases">
        <authorList>
            <person name="Swenson N.G."/>
            <person name="Wegrzyn J.L."/>
            <person name="Mcevoy S.L."/>
        </authorList>
    </citation>
    <scope>NUCLEOTIDE SEQUENCE</scope>
    <source>
        <strain evidence="16">NS2018</strain>
        <tissue evidence="16">Leaf</tissue>
    </source>
</reference>
<evidence type="ECO:0000313" key="16">
    <source>
        <dbReference type="EMBL" id="KAK0573485.1"/>
    </source>
</evidence>
<dbReference type="PROSITE" id="PS00108">
    <property type="entry name" value="PROTEIN_KINASE_ST"/>
    <property type="match status" value="1"/>
</dbReference>
<dbReference type="PANTHER" id="PTHR46008">
    <property type="entry name" value="LEAF RUST 10 DISEASE-RESISTANCE LOCUS RECEPTOR-LIKE PROTEIN KINASE-LIKE 1.4"/>
    <property type="match status" value="1"/>
</dbReference>
<dbReference type="SUPFAM" id="SSF56112">
    <property type="entry name" value="Protein kinase-like (PK-like)"/>
    <property type="match status" value="1"/>
</dbReference>
<dbReference type="GO" id="GO:0004674">
    <property type="term" value="F:protein serine/threonine kinase activity"/>
    <property type="evidence" value="ECO:0007669"/>
    <property type="project" value="UniProtKB-KW"/>
</dbReference>
<feature type="region of interest" description="Disordered" evidence="13">
    <location>
        <begin position="448"/>
        <end position="505"/>
    </location>
</feature>
<evidence type="ECO:0000256" key="10">
    <source>
        <dbReference type="ARBA" id="ARBA00023136"/>
    </source>
</evidence>
<keyword evidence="3" id="KW-0808">Transferase</keyword>
<evidence type="ECO:0000256" key="2">
    <source>
        <dbReference type="ARBA" id="ARBA00022527"/>
    </source>
</evidence>
<keyword evidence="17" id="KW-1185">Reference proteome</keyword>
<evidence type="ECO:0000256" key="3">
    <source>
        <dbReference type="ARBA" id="ARBA00022679"/>
    </source>
</evidence>
<dbReference type="GO" id="GO:0005886">
    <property type="term" value="C:plasma membrane"/>
    <property type="evidence" value="ECO:0007669"/>
    <property type="project" value="UniProtKB-ARBA"/>
</dbReference>
<keyword evidence="2" id="KW-0723">Serine/threonine-protein kinase</keyword>
<dbReference type="InterPro" id="IPR001245">
    <property type="entry name" value="Ser-Thr/Tyr_kinase_cat_dom"/>
</dbReference>
<feature type="signal peptide" evidence="14">
    <location>
        <begin position="1"/>
        <end position="21"/>
    </location>
</feature>
<keyword evidence="9" id="KW-1133">Transmembrane helix</keyword>
<comment type="subcellular location">
    <subcellularLocation>
        <location evidence="1">Membrane</location>
        <topology evidence="1">Single-pass membrane protein</topology>
    </subcellularLocation>
</comment>
<dbReference type="AlphaFoldDB" id="A0AA39RGB9"/>
<evidence type="ECO:0000256" key="13">
    <source>
        <dbReference type="SAM" id="MobiDB-lite"/>
    </source>
</evidence>
<evidence type="ECO:0000256" key="11">
    <source>
        <dbReference type="ARBA" id="ARBA00023180"/>
    </source>
</evidence>
<dbReference type="Proteomes" id="UP001168877">
    <property type="component" value="Unassembled WGS sequence"/>
</dbReference>
<feature type="binding site" evidence="12">
    <location>
        <position position="202"/>
    </location>
    <ligand>
        <name>ATP</name>
        <dbReference type="ChEBI" id="CHEBI:30616"/>
    </ligand>
</feature>
<evidence type="ECO:0000256" key="5">
    <source>
        <dbReference type="ARBA" id="ARBA00022729"/>
    </source>
</evidence>
<keyword evidence="4" id="KW-0812">Transmembrane</keyword>
<dbReference type="GO" id="GO:0005524">
    <property type="term" value="F:ATP binding"/>
    <property type="evidence" value="ECO:0007669"/>
    <property type="project" value="UniProtKB-UniRule"/>
</dbReference>
<dbReference type="SMART" id="SM00220">
    <property type="entry name" value="S_TKc"/>
    <property type="match status" value="1"/>
</dbReference>
<keyword evidence="11" id="KW-0325">Glycoprotein</keyword>
<dbReference type="InterPro" id="IPR017441">
    <property type="entry name" value="Protein_kinase_ATP_BS"/>
</dbReference>
<dbReference type="InterPro" id="IPR000719">
    <property type="entry name" value="Prot_kinase_dom"/>
</dbReference>
<dbReference type="InterPro" id="IPR011009">
    <property type="entry name" value="Kinase-like_dom_sf"/>
</dbReference>
<keyword evidence="8 12" id="KW-0067">ATP-binding</keyword>
<evidence type="ECO:0000256" key="12">
    <source>
        <dbReference type="PROSITE-ProRule" id="PRU10141"/>
    </source>
</evidence>
<dbReference type="PANTHER" id="PTHR46008:SF2">
    <property type="entry name" value="LEAF RUST 10 DISEASE-RESISTANCE LOCUS RECEPTOR-LIKE PROTEIN KINASE-LIKE 1.4"/>
    <property type="match status" value="1"/>
</dbReference>
<dbReference type="EMBL" id="JAUESC010000387">
    <property type="protein sequence ID" value="KAK0573485.1"/>
    <property type="molecule type" value="Genomic_DNA"/>
</dbReference>
<dbReference type="CDD" id="cd14066">
    <property type="entry name" value="STKc_IRAK"/>
    <property type="match status" value="1"/>
</dbReference>
<protein>
    <recommendedName>
        <fullName evidence="15">Protein kinase domain-containing protein</fullName>
    </recommendedName>
</protein>
<evidence type="ECO:0000313" key="17">
    <source>
        <dbReference type="Proteomes" id="UP001168877"/>
    </source>
</evidence>
<keyword evidence="7" id="KW-0418">Kinase</keyword>
<name>A0AA39RGB9_ACESA</name>
<dbReference type="PROSITE" id="PS00107">
    <property type="entry name" value="PROTEIN_KINASE_ATP"/>
    <property type="match status" value="1"/>
</dbReference>
<organism evidence="16 17">
    <name type="scientific">Acer saccharum</name>
    <name type="common">Sugar maple</name>
    <dbReference type="NCBI Taxonomy" id="4024"/>
    <lineage>
        <taxon>Eukaryota</taxon>
        <taxon>Viridiplantae</taxon>
        <taxon>Streptophyta</taxon>
        <taxon>Embryophyta</taxon>
        <taxon>Tracheophyta</taxon>
        <taxon>Spermatophyta</taxon>
        <taxon>Magnoliopsida</taxon>
        <taxon>eudicotyledons</taxon>
        <taxon>Gunneridae</taxon>
        <taxon>Pentapetalae</taxon>
        <taxon>rosids</taxon>
        <taxon>malvids</taxon>
        <taxon>Sapindales</taxon>
        <taxon>Sapindaceae</taxon>
        <taxon>Hippocastanoideae</taxon>
        <taxon>Acereae</taxon>
        <taxon>Acer</taxon>
    </lineage>
</organism>
<sequence>MALATYLVFFLISHQLLVSLSEEEINPRCPSFRCGHLNIGFPFSNRTHPERGLFVVDNCNEQEGPKIQLVKKESFFYVKDISQDNTLMLHDHQPVPEPFENYSCFGIGVPSLLIWVLTIYVTRRCKKGKYASPNIHLRYTSSDPSSKSDLEGAIVYFGVPIFSYCELAEATNNFNHDKELGNGGFGTVYHGKLRDGREVAVKRLYEQHNKRVEQFTDEIKILTSLRHKNLVSLYGCTSRHSQGLLLVYEFIPNGTVADHLHGDRANPCLLTWPTRMNIAIETASALAYLYATNIIHRDVKTNNILLDNNFCVKVADFGLSRLFPTNVTHVSTAPQGTPGYVDPEYHKCYQLTDKSDVYSFGVVLIELISSMPAVDISRHKDEINLANLAINRIQKCAVDELIDPCLGFHSDDEVKMMATSVAELAFLCLQQNKEMRPTMEEVLEELQRINGGECKPENLKEEDDDDKDELKSRQHQLPPSPPHCEESSLLKNNKLPPSPISVTKNWSSPVDQIPISHAHSRSGLPLHESPNSIALSHFGATANTSDMLSAVTPATENTCQPTSDENLISSIPSRLAPPPNNASHQHLLTTAPDLAAQPPNAASDLAAQITVAPDPTARNSAAAPDLTEIQHPSALPPLDTTSTLSTHPMVTRSKNNIHKPLTKMSLTSVITPSA</sequence>
<keyword evidence="5 14" id="KW-0732">Signal</keyword>
<accession>A0AA39RGB9</accession>
<reference evidence="16" key="1">
    <citation type="journal article" date="2022" name="Plant J.">
        <title>Strategies of tolerance reflected in two North American maple genomes.</title>
        <authorList>
            <person name="McEvoy S.L."/>
            <person name="Sezen U.U."/>
            <person name="Trouern-Trend A."/>
            <person name="McMahon S.M."/>
            <person name="Schaberg P.G."/>
            <person name="Yang J."/>
            <person name="Wegrzyn J.L."/>
            <person name="Swenson N.G."/>
        </authorList>
    </citation>
    <scope>NUCLEOTIDE SEQUENCE</scope>
    <source>
        <strain evidence="16">NS2018</strain>
    </source>
</reference>
<keyword evidence="10" id="KW-0472">Membrane</keyword>
<evidence type="ECO:0000256" key="1">
    <source>
        <dbReference type="ARBA" id="ARBA00004167"/>
    </source>
</evidence>
<keyword evidence="6 12" id="KW-0547">Nucleotide-binding</keyword>
<feature type="chain" id="PRO_5041380777" description="Protein kinase domain-containing protein" evidence="14">
    <location>
        <begin position="22"/>
        <end position="674"/>
    </location>
</feature>
<dbReference type="InterPro" id="IPR008271">
    <property type="entry name" value="Ser/Thr_kinase_AS"/>
</dbReference>
<proteinExistence type="predicted"/>
<comment type="caution">
    <text evidence="16">The sequence shown here is derived from an EMBL/GenBank/DDBJ whole genome shotgun (WGS) entry which is preliminary data.</text>
</comment>
<dbReference type="FunFam" id="1.10.510.10:FF:000161">
    <property type="entry name" value="Wall-associated receptor kinase-like 20"/>
    <property type="match status" value="1"/>
</dbReference>
<evidence type="ECO:0000256" key="8">
    <source>
        <dbReference type="ARBA" id="ARBA00022840"/>
    </source>
</evidence>
<evidence type="ECO:0000256" key="7">
    <source>
        <dbReference type="ARBA" id="ARBA00022777"/>
    </source>
</evidence>
<dbReference type="Gene3D" id="3.30.200.20">
    <property type="entry name" value="Phosphorylase Kinase, domain 1"/>
    <property type="match status" value="1"/>
</dbReference>
<evidence type="ECO:0000256" key="9">
    <source>
        <dbReference type="ARBA" id="ARBA00022989"/>
    </source>
</evidence>
<feature type="domain" description="Protein kinase" evidence="15">
    <location>
        <begin position="174"/>
        <end position="449"/>
    </location>
</feature>
<evidence type="ECO:0000256" key="14">
    <source>
        <dbReference type="SAM" id="SignalP"/>
    </source>
</evidence>
<dbReference type="PROSITE" id="PS50011">
    <property type="entry name" value="PROTEIN_KINASE_DOM"/>
    <property type="match status" value="1"/>
</dbReference>
<dbReference type="Pfam" id="PF07714">
    <property type="entry name" value="PK_Tyr_Ser-Thr"/>
    <property type="match status" value="1"/>
</dbReference>